<evidence type="ECO:0000313" key="2">
    <source>
        <dbReference type="EMBL" id="TDG81175.1"/>
    </source>
</evidence>
<dbReference type="AlphaFoldDB" id="A0A4R5NU65"/>
<dbReference type="Proteomes" id="UP000295181">
    <property type="component" value="Unassembled WGS sequence"/>
</dbReference>
<comment type="caution">
    <text evidence="2">The sequence shown here is derived from an EMBL/GenBank/DDBJ whole genome shotgun (WGS) entry which is preliminary data.</text>
</comment>
<proteinExistence type="predicted"/>
<name>A0A4R5NU65_LENBU</name>
<accession>A0A4R5NU65</accession>
<evidence type="ECO:0000313" key="3">
    <source>
        <dbReference type="Proteomes" id="UP000295181"/>
    </source>
</evidence>
<organism evidence="2 3">
    <name type="scientific">Lentilactobacillus buchneri DSM 20057</name>
    <dbReference type="NCBI Taxonomy" id="1423728"/>
    <lineage>
        <taxon>Bacteria</taxon>
        <taxon>Bacillati</taxon>
        <taxon>Bacillota</taxon>
        <taxon>Bacilli</taxon>
        <taxon>Lactobacillales</taxon>
        <taxon>Lactobacillaceae</taxon>
        <taxon>Lentilactobacillus</taxon>
    </lineage>
</organism>
<dbReference type="EMBL" id="PUFP01000005">
    <property type="protein sequence ID" value="TDG81175.1"/>
    <property type="molecule type" value="Genomic_DNA"/>
</dbReference>
<protein>
    <submittedName>
        <fullName evidence="2">Uncharacterized protein</fullName>
    </submittedName>
</protein>
<reference evidence="2 3" key="1">
    <citation type="journal article" date="2019" name="Appl. Microbiol. Biotechnol.">
        <title>Uncovering carbohydrate metabolism through a genotype-phenotype association study of 56 lactic acid bacteria genomes.</title>
        <authorList>
            <person name="Buron-Moles G."/>
            <person name="Chailyan A."/>
            <person name="Dolejs I."/>
            <person name="Forster J."/>
            <person name="Miks M.H."/>
        </authorList>
    </citation>
    <scope>NUCLEOTIDE SEQUENCE [LARGE SCALE GENOMIC DNA]</scope>
    <source>
        <strain evidence="2 3">ATCC 4005</strain>
    </source>
</reference>
<dbReference type="Gene3D" id="2.10.260.10">
    <property type="match status" value="1"/>
</dbReference>
<sequence length="83" mass="9534">MSKIVTLRKAGNSRVLTVPTDLDANIGTKYEVQVLDNGNVVFTPVTHKNIFDDPEWKNYDYQKDLEENPELQPLNPVGKERFE</sequence>
<gene>
    <name evidence="2" type="ORF">C5L32_001830</name>
</gene>
<evidence type="ECO:0000256" key="1">
    <source>
        <dbReference type="SAM" id="MobiDB-lite"/>
    </source>
</evidence>
<feature type="region of interest" description="Disordered" evidence="1">
    <location>
        <begin position="62"/>
        <end position="83"/>
    </location>
</feature>